<comment type="similarity">
    <text evidence="2 6">Belongs to the drug/metabolite transporter (DMT) superfamily. Plant drug/metabolite exporter (P-DME) (TC 2.A.7.4) family.</text>
</comment>
<dbReference type="GO" id="GO:0022857">
    <property type="term" value="F:transmembrane transporter activity"/>
    <property type="evidence" value="ECO:0007669"/>
    <property type="project" value="InterPro"/>
</dbReference>
<keyword evidence="3 6" id="KW-0812">Transmembrane</keyword>
<evidence type="ECO:0000259" key="7">
    <source>
        <dbReference type="Pfam" id="PF00892"/>
    </source>
</evidence>
<accession>A0A2P5FN90</accession>
<dbReference type="InParanoid" id="A0A2P5FN90"/>
<gene>
    <name evidence="8" type="primary">TorWAT52</name>
    <name evidence="8" type="ORF">TorRG33x02_048080</name>
</gene>
<evidence type="ECO:0000256" key="3">
    <source>
        <dbReference type="ARBA" id="ARBA00022692"/>
    </source>
</evidence>
<dbReference type="OrthoDB" id="1728340at2759"/>
<proteinExistence type="inferred from homology"/>
<organism evidence="8 9">
    <name type="scientific">Trema orientale</name>
    <name type="common">Charcoal tree</name>
    <name type="synonym">Celtis orientalis</name>
    <dbReference type="NCBI Taxonomy" id="63057"/>
    <lineage>
        <taxon>Eukaryota</taxon>
        <taxon>Viridiplantae</taxon>
        <taxon>Streptophyta</taxon>
        <taxon>Embryophyta</taxon>
        <taxon>Tracheophyta</taxon>
        <taxon>Spermatophyta</taxon>
        <taxon>Magnoliopsida</taxon>
        <taxon>eudicotyledons</taxon>
        <taxon>Gunneridae</taxon>
        <taxon>Pentapetalae</taxon>
        <taxon>rosids</taxon>
        <taxon>fabids</taxon>
        <taxon>Rosales</taxon>
        <taxon>Cannabaceae</taxon>
        <taxon>Trema</taxon>
    </lineage>
</organism>
<evidence type="ECO:0000256" key="1">
    <source>
        <dbReference type="ARBA" id="ARBA00004141"/>
    </source>
</evidence>
<feature type="domain" description="EamA" evidence="7">
    <location>
        <begin position="16"/>
        <end position="150"/>
    </location>
</feature>
<keyword evidence="9" id="KW-1185">Reference proteome</keyword>
<dbReference type="SUPFAM" id="SSF103481">
    <property type="entry name" value="Multidrug resistance efflux transporter EmrE"/>
    <property type="match status" value="1"/>
</dbReference>
<feature type="transmembrane region" description="Helical" evidence="6">
    <location>
        <begin position="216"/>
        <end position="237"/>
    </location>
</feature>
<comment type="caution">
    <text evidence="8">The sequence shown here is derived from an EMBL/GenBank/DDBJ whole genome shotgun (WGS) entry which is preliminary data.</text>
</comment>
<evidence type="ECO:0000256" key="6">
    <source>
        <dbReference type="RuleBase" id="RU363077"/>
    </source>
</evidence>
<feature type="transmembrane region" description="Helical" evidence="6">
    <location>
        <begin position="78"/>
        <end position="96"/>
    </location>
</feature>
<dbReference type="Proteomes" id="UP000237000">
    <property type="component" value="Unassembled WGS sequence"/>
</dbReference>
<dbReference type="AlphaFoldDB" id="A0A2P5FN90"/>
<comment type="subcellular location">
    <subcellularLocation>
        <location evidence="1 6">Membrane</location>
        <topology evidence="1 6">Multi-pass membrane protein</topology>
    </subcellularLocation>
</comment>
<dbReference type="PANTHER" id="PTHR31218">
    <property type="entry name" value="WAT1-RELATED PROTEIN"/>
    <property type="match status" value="1"/>
</dbReference>
<feature type="transmembrane region" description="Helical" evidence="6">
    <location>
        <begin position="141"/>
        <end position="164"/>
    </location>
</feature>
<dbReference type="InterPro" id="IPR030184">
    <property type="entry name" value="WAT1-related"/>
</dbReference>
<keyword evidence="5 6" id="KW-0472">Membrane</keyword>
<feature type="transmembrane region" description="Helical" evidence="6">
    <location>
        <begin position="108"/>
        <end position="129"/>
    </location>
</feature>
<evidence type="ECO:0000256" key="2">
    <source>
        <dbReference type="ARBA" id="ARBA00007635"/>
    </source>
</evidence>
<feature type="transmembrane region" description="Helical" evidence="6">
    <location>
        <begin position="184"/>
        <end position="204"/>
    </location>
</feature>
<protein>
    <recommendedName>
        <fullName evidence="6">WAT1-related protein</fullName>
    </recommendedName>
</protein>
<evidence type="ECO:0000256" key="4">
    <source>
        <dbReference type="ARBA" id="ARBA00022989"/>
    </source>
</evidence>
<dbReference type="Pfam" id="PF00892">
    <property type="entry name" value="EamA"/>
    <property type="match status" value="1"/>
</dbReference>
<keyword evidence="4 6" id="KW-1133">Transmembrane helix</keyword>
<dbReference type="InterPro" id="IPR000620">
    <property type="entry name" value="EamA_dom"/>
</dbReference>
<dbReference type="InterPro" id="IPR037185">
    <property type="entry name" value="EmrE-like"/>
</dbReference>
<dbReference type="GO" id="GO:0016020">
    <property type="term" value="C:membrane"/>
    <property type="evidence" value="ECO:0007669"/>
    <property type="project" value="UniProtKB-SubCell"/>
</dbReference>
<evidence type="ECO:0000256" key="5">
    <source>
        <dbReference type="ARBA" id="ARBA00023136"/>
    </source>
</evidence>
<reference evidence="9" key="1">
    <citation type="submission" date="2016-06" db="EMBL/GenBank/DDBJ databases">
        <title>Parallel loss of symbiosis genes in relatives of nitrogen-fixing non-legume Parasponia.</title>
        <authorList>
            <person name="Van Velzen R."/>
            <person name="Holmer R."/>
            <person name="Bu F."/>
            <person name="Rutten L."/>
            <person name="Van Zeijl A."/>
            <person name="Liu W."/>
            <person name="Santuari L."/>
            <person name="Cao Q."/>
            <person name="Sharma T."/>
            <person name="Shen D."/>
            <person name="Roswanjaya Y."/>
            <person name="Wardhani T."/>
            <person name="Kalhor M.S."/>
            <person name="Jansen J."/>
            <person name="Van den Hoogen J."/>
            <person name="Gungor B."/>
            <person name="Hartog M."/>
            <person name="Hontelez J."/>
            <person name="Verver J."/>
            <person name="Yang W.-C."/>
            <person name="Schijlen E."/>
            <person name="Repin R."/>
            <person name="Schilthuizen M."/>
            <person name="Schranz E."/>
            <person name="Heidstra R."/>
            <person name="Miyata K."/>
            <person name="Fedorova E."/>
            <person name="Kohlen W."/>
            <person name="Bisseling T."/>
            <person name="Smit S."/>
            <person name="Geurts R."/>
        </authorList>
    </citation>
    <scope>NUCLEOTIDE SEQUENCE [LARGE SCALE GENOMIC DNA]</scope>
    <source>
        <strain evidence="9">cv. RG33-2</strain>
    </source>
</reference>
<evidence type="ECO:0000313" key="9">
    <source>
        <dbReference type="Proteomes" id="UP000237000"/>
    </source>
</evidence>
<name>A0A2P5FN90_TREOI</name>
<sequence>MGAESKNNMDSYKSALSMVVLQFLLAGHTLLGRAAILRGMSPRVYVVYRQTVATILIAPVVCFSRWKNPNKTSLGLKGFCLIFLNSLIGITANHNAFIQGLKLSSSSIATAMTNLMPAITFVMACLVGFEKVNVQSLKGIAKIMGTVICVGGAIVMALVKGPTLLNSQSLLSKSTMGGGSPENLQLGCLFLFVGCGCWSFWTIMQVPVSATCPDHLYSILWMCFLSMVQSAIFTWSMEHNLEAWALNSALEIGSCLYALDRCFRCDYWFVRGAMG</sequence>
<dbReference type="EMBL" id="JXTC01000019">
    <property type="protein sequence ID" value="PON99265.1"/>
    <property type="molecule type" value="Genomic_DNA"/>
</dbReference>
<evidence type="ECO:0000313" key="8">
    <source>
        <dbReference type="EMBL" id="PON99265.1"/>
    </source>
</evidence>